<evidence type="ECO:0000313" key="7">
    <source>
        <dbReference type="Proteomes" id="UP000267408"/>
    </source>
</evidence>
<protein>
    <submittedName>
        <fullName evidence="6">NhaP-type Na+/H+ or K+/H+ antiporter</fullName>
    </submittedName>
</protein>
<evidence type="ECO:0000256" key="5">
    <source>
        <dbReference type="SAM" id="Phobius"/>
    </source>
</evidence>
<dbReference type="RefSeq" id="WP_123559780.1">
    <property type="nucleotide sequence ID" value="NZ_RJVJ01000001.1"/>
</dbReference>
<dbReference type="Proteomes" id="UP000267408">
    <property type="component" value="Unassembled WGS sequence"/>
</dbReference>
<feature type="transmembrane region" description="Helical" evidence="5">
    <location>
        <begin position="203"/>
        <end position="223"/>
    </location>
</feature>
<keyword evidence="5" id="KW-0812">Transmembrane</keyword>
<feature type="transmembrane region" description="Helical" evidence="5">
    <location>
        <begin position="101"/>
        <end position="123"/>
    </location>
</feature>
<keyword evidence="3" id="KW-0050">Antiport</keyword>
<keyword evidence="4" id="KW-0406">Ion transport</keyword>
<dbReference type="GO" id="GO:0006811">
    <property type="term" value="P:monoatomic ion transport"/>
    <property type="evidence" value="ECO:0007669"/>
    <property type="project" value="UniProtKB-KW"/>
</dbReference>
<evidence type="ECO:0000256" key="4">
    <source>
        <dbReference type="ARBA" id="ARBA00023065"/>
    </source>
</evidence>
<keyword evidence="5" id="KW-0472">Membrane</keyword>
<feature type="transmembrane region" description="Helical" evidence="5">
    <location>
        <begin position="277"/>
        <end position="300"/>
    </location>
</feature>
<dbReference type="EMBL" id="RJVJ01000001">
    <property type="protein sequence ID" value="ROR46896.1"/>
    <property type="molecule type" value="Genomic_DNA"/>
</dbReference>
<keyword evidence="5" id="KW-1133">Transmembrane helix</keyword>
<reference evidence="6 7" key="1">
    <citation type="submission" date="2018-11" db="EMBL/GenBank/DDBJ databases">
        <title>Sequencing the genomes of 1000 actinobacteria strains.</title>
        <authorList>
            <person name="Klenk H.-P."/>
        </authorList>
    </citation>
    <scope>NUCLEOTIDE SEQUENCE [LARGE SCALE GENOMIC DNA]</scope>
    <source>
        <strain evidence="6 7">DSM 44780</strain>
    </source>
</reference>
<accession>A0A8G1XFS4</accession>
<organism evidence="6 7">
    <name type="scientific">Kitasatospora cineracea</name>
    <dbReference type="NCBI Taxonomy" id="88074"/>
    <lineage>
        <taxon>Bacteria</taxon>
        <taxon>Bacillati</taxon>
        <taxon>Actinomycetota</taxon>
        <taxon>Actinomycetes</taxon>
        <taxon>Kitasatosporales</taxon>
        <taxon>Streptomycetaceae</taxon>
        <taxon>Kitasatospora</taxon>
    </lineage>
</organism>
<comment type="subcellular location">
    <subcellularLocation>
        <location evidence="1">Cell membrane</location>
        <topology evidence="1">Multi-pass membrane protein</topology>
    </subcellularLocation>
</comment>
<evidence type="ECO:0000313" key="6">
    <source>
        <dbReference type="EMBL" id="ROR46896.1"/>
    </source>
</evidence>
<dbReference type="PANTHER" id="PTHR32507:SF0">
    <property type="entry name" value="NA(+)_H(+) ANTIPORTER 2-RELATED"/>
    <property type="match status" value="1"/>
</dbReference>
<keyword evidence="2" id="KW-0813">Transport</keyword>
<comment type="caution">
    <text evidence="6">The sequence shown here is derived from an EMBL/GenBank/DDBJ whole genome shotgun (WGS) entry which is preliminary data.</text>
</comment>
<feature type="transmembrane region" description="Helical" evidence="5">
    <location>
        <begin position="179"/>
        <end position="197"/>
    </location>
</feature>
<feature type="transmembrane region" description="Helical" evidence="5">
    <location>
        <begin position="63"/>
        <end position="81"/>
    </location>
</feature>
<feature type="transmembrane region" description="Helical" evidence="5">
    <location>
        <begin position="28"/>
        <end position="51"/>
    </location>
</feature>
<dbReference type="GO" id="GO:0005886">
    <property type="term" value="C:plasma membrane"/>
    <property type="evidence" value="ECO:0007669"/>
    <property type="project" value="UniProtKB-SubCell"/>
</dbReference>
<evidence type="ECO:0000256" key="1">
    <source>
        <dbReference type="ARBA" id="ARBA00004651"/>
    </source>
</evidence>
<evidence type="ECO:0000256" key="2">
    <source>
        <dbReference type="ARBA" id="ARBA00022448"/>
    </source>
</evidence>
<dbReference type="OrthoDB" id="570124at2"/>
<proteinExistence type="predicted"/>
<evidence type="ECO:0000256" key="3">
    <source>
        <dbReference type="ARBA" id="ARBA00022449"/>
    </source>
</evidence>
<name>A0A8G1XFS4_9ACTN</name>
<sequence>MLTRLVLLGVLLTWSAVAALAPALLDMSFGAALMLGAVVVVSGPTVVGPLLDFVGPPATLRRLLLWEGTVIDPAGAILAAATFRALAHGGHPGALETAGRLLAGVALGFTGGIAGALALGLPARWDLDTPLARTSELATLLLSAGTCDVLLDDTGLIAATVMGIAVATRRAPRAPSGTTFFRTLASPIVGTLFISISTTVTPAALGGVLLPALALVAVLVVLVRPLIAALATAGSTLDGPERAFTGWMAPRGTVAAATASAFGGDLVQHGYAGASRILPVVFLVIVATVLTYGLTAVPLARRLKLSPPPA</sequence>
<dbReference type="PANTHER" id="PTHR32507">
    <property type="entry name" value="NA(+)/H(+) ANTIPORTER 1"/>
    <property type="match status" value="1"/>
</dbReference>
<dbReference type="GO" id="GO:0015297">
    <property type="term" value="F:antiporter activity"/>
    <property type="evidence" value="ECO:0007669"/>
    <property type="project" value="UniProtKB-KW"/>
</dbReference>
<dbReference type="AlphaFoldDB" id="A0A8G1XFS4"/>
<gene>
    <name evidence="6" type="ORF">EDD39_5191</name>
</gene>